<name>A0A1Z4JN75_LEPBY</name>
<evidence type="ECO:0000256" key="1">
    <source>
        <dbReference type="SAM" id="SignalP"/>
    </source>
</evidence>
<keyword evidence="3" id="KW-1185">Reference proteome</keyword>
<organism evidence="2 3">
    <name type="scientific">Leptolyngbya boryana NIES-2135</name>
    <dbReference type="NCBI Taxonomy" id="1973484"/>
    <lineage>
        <taxon>Bacteria</taxon>
        <taxon>Bacillati</taxon>
        <taxon>Cyanobacteriota</taxon>
        <taxon>Cyanophyceae</taxon>
        <taxon>Leptolyngbyales</taxon>
        <taxon>Leptolyngbyaceae</taxon>
        <taxon>Leptolyngbya group</taxon>
        <taxon>Leptolyngbya</taxon>
    </lineage>
</organism>
<dbReference type="EMBL" id="AP018203">
    <property type="protein sequence ID" value="BAY58156.1"/>
    <property type="molecule type" value="Genomic_DNA"/>
</dbReference>
<feature type="signal peptide" evidence="1">
    <location>
        <begin position="1"/>
        <end position="31"/>
    </location>
</feature>
<reference evidence="2 3" key="1">
    <citation type="submission" date="2017-06" db="EMBL/GenBank/DDBJ databases">
        <title>Genome sequencing of cyanobaciteial culture collection at National Institute for Environmental Studies (NIES).</title>
        <authorList>
            <person name="Hirose Y."/>
            <person name="Shimura Y."/>
            <person name="Fujisawa T."/>
            <person name="Nakamura Y."/>
            <person name="Kawachi M."/>
        </authorList>
    </citation>
    <scope>NUCLEOTIDE SEQUENCE [LARGE SCALE GENOMIC DNA]</scope>
    <source>
        <strain evidence="2 3">NIES-2135</strain>
    </source>
</reference>
<dbReference type="AlphaFoldDB" id="A0A1Z4JN75"/>
<protein>
    <submittedName>
        <fullName evidence="2">Uncharacterized protein</fullName>
    </submittedName>
</protein>
<sequence length="293" mass="31463">MSRRVSFRIASRFSVAVRLSLAFASTLFVVADPLEVQGQILRPKVPIPRELITLPEYMRPGQHTLSLDVAQSLSRAIDKRYKDVPVIGLLIGRGVTCVPIGKFPGHLSGTVGWGQSEWGDSPCMAAVLQLAVNFDTTKLDKIPVKVIDRAILTYDESAAPICPLVYGGPNACWQSGQGIPEDKPDGCAVVRVPSVNWAETVPPSGLIPYAGASPAVNRISAREWDVTEPVRWQKGSAAPLGASPTYGFLLSGGPSLDQLTAEDNTVCISALANIKLHVTYTVPPEGEPFRAPR</sequence>
<proteinExistence type="predicted"/>
<accession>A0A1Z4JN75</accession>
<evidence type="ECO:0000313" key="2">
    <source>
        <dbReference type="EMBL" id="BAY58156.1"/>
    </source>
</evidence>
<gene>
    <name evidence="2" type="ORF">NIES2135_50290</name>
</gene>
<evidence type="ECO:0000313" key="3">
    <source>
        <dbReference type="Proteomes" id="UP000217895"/>
    </source>
</evidence>
<dbReference type="Proteomes" id="UP000217895">
    <property type="component" value="Chromosome"/>
</dbReference>
<feature type="chain" id="PRO_5011120811" evidence="1">
    <location>
        <begin position="32"/>
        <end position="293"/>
    </location>
</feature>
<keyword evidence="1" id="KW-0732">Signal</keyword>